<dbReference type="InterPro" id="IPR003245">
    <property type="entry name" value="Phytocyanin_dom"/>
</dbReference>
<feature type="compositionally biased region" description="Low complexity" evidence="3">
    <location>
        <begin position="134"/>
        <end position="149"/>
    </location>
</feature>
<keyword evidence="4" id="KW-1133">Transmembrane helix</keyword>
<keyword evidence="4" id="KW-0472">Membrane</keyword>
<feature type="compositionally biased region" description="Polar residues" evidence="3">
    <location>
        <begin position="150"/>
        <end position="166"/>
    </location>
</feature>
<accession>A0AAV7F265</accession>
<keyword evidence="8" id="KW-1185">Reference proteome</keyword>
<dbReference type="Gene3D" id="2.60.40.420">
    <property type="entry name" value="Cupredoxins - blue copper proteins"/>
    <property type="match status" value="1"/>
</dbReference>
<organism evidence="7 8">
    <name type="scientific">Aristolochia fimbriata</name>
    <name type="common">White veined hardy Dutchman's pipe vine</name>
    <dbReference type="NCBI Taxonomy" id="158543"/>
    <lineage>
        <taxon>Eukaryota</taxon>
        <taxon>Viridiplantae</taxon>
        <taxon>Streptophyta</taxon>
        <taxon>Embryophyta</taxon>
        <taxon>Tracheophyta</taxon>
        <taxon>Spermatophyta</taxon>
        <taxon>Magnoliopsida</taxon>
        <taxon>Magnoliidae</taxon>
        <taxon>Piperales</taxon>
        <taxon>Aristolochiaceae</taxon>
        <taxon>Aristolochia</taxon>
    </lineage>
</organism>
<evidence type="ECO:0000256" key="5">
    <source>
        <dbReference type="SAM" id="SignalP"/>
    </source>
</evidence>
<dbReference type="PANTHER" id="PTHR33021">
    <property type="entry name" value="BLUE COPPER PROTEIN"/>
    <property type="match status" value="1"/>
</dbReference>
<feature type="chain" id="PRO_5043540876" description="Phytocyanin domain-containing protein" evidence="5">
    <location>
        <begin position="22"/>
        <end position="189"/>
    </location>
</feature>
<keyword evidence="2" id="KW-0325">Glycoprotein</keyword>
<dbReference type="Proteomes" id="UP000825729">
    <property type="component" value="Unassembled WGS sequence"/>
</dbReference>
<dbReference type="AlphaFoldDB" id="A0AAV7F265"/>
<evidence type="ECO:0000256" key="3">
    <source>
        <dbReference type="SAM" id="MobiDB-lite"/>
    </source>
</evidence>
<feature type="signal peptide" evidence="5">
    <location>
        <begin position="1"/>
        <end position="21"/>
    </location>
</feature>
<dbReference type="InterPro" id="IPR008972">
    <property type="entry name" value="Cupredoxin"/>
</dbReference>
<evidence type="ECO:0000313" key="7">
    <source>
        <dbReference type="EMBL" id="KAG9454450.1"/>
    </source>
</evidence>
<dbReference type="GO" id="GO:0005886">
    <property type="term" value="C:plasma membrane"/>
    <property type="evidence" value="ECO:0007669"/>
    <property type="project" value="TreeGrafter"/>
</dbReference>
<evidence type="ECO:0000256" key="4">
    <source>
        <dbReference type="SAM" id="Phobius"/>
    </source>
</evidence>
<keyword evidence="1" id="KW-0479">Metal-binding</keyword>
<dbReference type="InterPro" id="IPR039391">
    <property type="entry name" value="Phytocyanin-like"/>
</dbReference>
<feature type="domain" description="Phytocyanin" evidence="6">
    <location>
        <begin position="26"/>
        <end position="124"/>
    </location>
</feature>
<reference evidence="7 8" key="1">
    <citation type="submission" date="2021-07" db="EMBL/GenBank/DDBJ databases">
        <title>The Aristolochia fimbriata genome: insights into angiosperm evolution, floral development and chemical biosynthesis.</title>
        <authorList>
            <person name="Jiao Y."/>
        </authorList>
    </citation>
    <scope>NUCLEOTIDE SEQUENCE [LARGE SCALE GENOMIC DNA]</scope>
    <source>
        <strain evidence="7">IBCAS-2021</strain>
        <tissue evidence="7">Leaf</tissue>
    </source>
</reference>
<proteinExistence type="predicted"/>
<dbReference type="EMBL" id="JAINDJ010000003">
    <property type="protein sequence ID" value="KAG9454450.1"/>
    <property type="molecule type" value="Genomic_DNA"/>
</dbReference>
<evidence type="ECO:0000259" key="6">
    <source>
        <dbReference type="PROSITE" id="PS51485"/>
    </source>
</evidence>
<feature type="region of interest" description="Disordered" evidence="3">
    <location>
        <begin position="124"/>
        <end position="166"/>
    </location>
</feature>
<dbReference type="SUPFAM" id="SSF49503">
    <property type="entry name" value="Cupredoxins"/>
    <property type="match status" value="1"/>
</dbReference>
<dbReference type="GO" id="GO:0046872">
    <property type="term" value="F:metal ion binding"/>
    <property type="evidence" value="ECO:0007669"/>
    <property type="project" value="UniProtKB-KW"/>
</dbReference>
<gene>
    <name evidence="7" type="ORF">H6P81_007354</name>
</gene>
<keyword evidence="5" id="KW-0732">Signal</keyword>
<evidence type="ECO:0000256" key="1">
    <source>
        <dbReference type="ARBA" id="ARBA00022723"/>
    </source>
</evidence>
<evidence type="ECO:0000313" key="8">
    <source>
        <dbReference type="Proteomes" id="UP000825729"/>
    </source>
</evidence>
<dbReference type="Pfam" id="PF02298">
    <property type="entry name" value="Cu_bind_like"/>
    <property type="match status" value="1"/>
</dbReference>
<dbReference type="FunFam" id="2.60.40.420:FF:000003">
    <property type="entry name" value="Blue copper"/>
    <property type="match status" value="1"/>
</dbReference>
<dbReference type="CDD" id="cd04216">
    <property type="entry name" value="Phytocyanin"/>
    <property type="match status" value="1"/>
</dbReference>
<feature type="transmembrane region" description="Helical" evidence="4">
    <location>
        <begin position="164"/>
        <end position="188"/>
    </location>
</feature>
<name>A0AAV7F265_ARIFI</name>
<comment type="caution">
    <text evidence="7">The sequence shown here is derived from an EMBL/GenBank/DDBJ whole genome shotgun (WGS) entry which is preliminary data.</text>
</comment>
<dbReference type="PANTHER" id="PTHR33021:SF339">
    <property type="entry name" value="OS07G0570600 PROTEIN"/>
    <property type="match status" value="1"/>
</dbReference>
<dbReference type="PROSITE" id="PS51485">
    <property type="entry name" value="PHYTOCYANIN"/>
    <property type="match status" value="1"/>
</dbReference>
<keyword evidence="4" id="KW-0812">Transmembrane</keyword>
<dbReference type="GO" id="GO:0009055">
    <property type="term" value="F:electron transfer activity"/>
    <property type="evidence" value="ECO:0007669"/>
    <property type="project" value="InterPro"/>
</dbReference>
<protein>
    <recommendedName>
        <fullName evidence="6">Phytocyanin domain-containing protein</fullName>
    </recommendedName>
</protein>
<sequence>MARFVTVVVVVLAAFLSPSTLNCSATVYNVGDTSGWDISTDLGSWVAGKEFKVGDVLSFQYSSLHSVIEVGKDNFDSCSASSALQSSRGGNTSIPLTSPGPKYFICGTVSHCLGGMKLEVNVNGNDAASPADGPTSPETSEEAPPSSLTRPSTRRNNPGTPSSAFSHSVTDSLMVVWFCLAWALVVLIN</sequence>
<evidence type="ECO:0000256" key="2">
    <source>
        <dbReference type="ARBA" id="ARBA00023180"/>
    </source>
</evidence>